<evidence type="ECO:0000313" key="1">
    <source>
        <dbReference type="EMBL" id="QHS91596.1"/>
    </source>
</evidence>
<protein>
    <submittedName>
        <fullName evidence="1">Uncharacterized protein</fullName>
    </submittedName>
</protein>
<name>A0A6C0BHE7_9ZZZZ</name>
<sequence>MSLTKNFCHCVKKVRHSIKLRQGQKRTKGARESAAIAVCVKSVLQTKGLTLKKVRCLPKKKARLFTQKLRK</sequence>
<dbReference type="EMBL" id="MN739162">
    <property type="protein sequence ID" value="QHS91596.1"/>
    <property type="molecule type" value="Genomic_DNA"/>
</dbReference>
<dbReference type="AlphaFoldDB" id="A0A6C0BHE7"/>
<organism evidence="1">
    <name type="scientific">viral metagenome</name>
    <dbReference type="NCBI Taxonomy" id="1070528"/>
    <lineage>
        <taxon>unclassified sequences</taxon>
        <taxon>metagenomes</taxon>
        <taxon>organismal metagenomes</taxon>
    </lineage>
</organism>
<accession>A0A6C0BHE7</accession>
<reference evidence="1" key="1">
    <citation type="journal article" date="2020" name="Nature">
        <title>Giant virus diversity and host interactions through global metagenomics.</title>
        <authorList>
            <person name="Schulz F."/>
            <person name="Roux S."/>
            <person name="Paez-Espino D."/>
            <person name="Jungbluth S."/>
            <person name="Walsh D.A."/>
            <person name="Denef V.J."/>
            <person name="McMahon K.D."/>
            <person name="Konstantinidis K.T."/>
            <person name="Eloe-Fadrosh E.A."/>
            <person name="Kyrpides N.C."/>
            <person name="Woyke T."/>
        </authorList>
    </citation>
    <scope>NUCLEOTIDE SEQUENCE</scope>
    <source>
        <strain evidence="1">GVMAG-M-3300013006-15</strain>
    </source>
</reference>
<proteinExistence type="predicted"/>